<reference evidence="2" key="1">
    <citation type="submission" date="2016-11" db="UniProtKB">
        <authorList>
            <consortium name="WormBaseParasite"/>
        </authorList>
    </citation>
    <scope>IDENTIFICATION</scope>
    <source>
        <strain evidence="2">KR3021</strain>
    </source>
</reference>
<sequence length="430" mass="49088">MSLTKEDIQKVVKEELGQYLGEIRQILETISSLNEKSNSSHVEKVYQTPSSQLHIIANHQERVSNGNHFNFESVDELSTLSRIKTSNGGVLEEIHMLSREDIIRHVESEDTKLKSFLKLAISFAYCSIVLFITAFVMVIVHSRVPDMQTYKPLPDLFLDAIPLIPYAFEASECIAILLMSIWVTVLIFHKSRVIALRRMFSLVGSVFLLRCVTMLITSLSVPGVHLDCKKKEHDNLKDQLAQAFKIFSNFGMAVNDVRTCGDYLFSGHTSAITLLNLFITEYTPASWNMLHTMTWILNFFAIFFILAGHEHYSIDIAIAFFLSSRMFLYYHAYAYNLVHLTNTDSRVRLWFPLGWFFESGSVGRVENEYEWPLPINKIIRLFISVKKSVTQVGSPVAAKKKSDDCDLSTLLIPQTIVNGKVKRRSKNNVK</sequence>
<name>A0AC35UD78_9BILA</name>
<protein>
    <submittedName>
        <fullName evidence="2">PAP2_C domain-containing protein</fullName>
    </submittedName>
</protein>
<evidence type="ECO:0000313" key="1">
    <source>
        <dbReference type="Proteomes" id="UP000095286"/>
    </source>
</evidence>
<accession>A0AC35UD78</accession>
<proteinExistence type="predicted"/>
<organism evidence="1 2">
    <name type="scientific">Rhabditophanes sp. KR3021</name>
    <dbReference type="NCBI Taxonomy" id="114890"/>
    <lineage>
        <taxon>Eukaryota</taxon>
        <taxon>Metazoa</taxon>
        <taxon>Ecdysozoa</taxon>
        <taxon>Nematoda</taxon>
        <taxon>Chromadorea</taxon>
        <taxon>Rhabditida</taxon>
        <taxon>Tylenchina</taxon>
        <taxon>Panagrolaimomorpha</taxon>
        <taxon>Strongyloidoidea</taxon>
        <taxon>Alloionematidae</taxon>
        <taxon>Rhabditophanes</taxon>
    </lineage>
</organism>
<dbReference type="Proteomes" id="UP000095286">
    <property type="component" value="Unplaced"/>
</dbReference>
<dbReference type="WBParaSite" id="RSKR_0000993000.1">
    <property type="protein sequence ID" value="RSKR_0000993000.1"/>
    <property type="gene ID" value="RSKR_0000993000"/>
</dbReference>
<evidence type="ECO:0000313" key="2">
    <source>
        <dbReference type="WBParaSite" id="RSKR_0000993000.1"/>
    </source>
</evidence>